<dbReference type="Gene3D" id="2.130.10.10">
    <property type="entry name" value="YVTN repeat-like/Quinoprotein amine dehydrogenase"/>
    <property type="match status" value="1"/>
</dbReference>
<dbReference type="EMBL" id="JARBJD010000123">
    <property type="protein sequence ID" value="KAK2951165.1"/>
    <property type="molecule type" value="Genomic_DNA"/>
</dbReference>
<dbReference type="InterPro" id="IPR036322">
    <property type="entry name" value="WD40_repeat_dom_sf"/>
</dbReference>
<dbReference type="InterPro" id="IPR001680">
    <property type="entry name" value="WD40_rpt"/>
</dbReference>
<dbReference type="InterPro" id="IPR050459">
    <property type="entry name" value="WD_repeat_RBAP46/RBAP48/MSI1"/>
</dbReference>
<reference evidence="3 4" key="1">
    <citation type="journal article" date="2022" name="bioRxiv">
        <title>Genomics of Preaxostyla Flagellates Illuminates Evolutionary Transitions and the Path Towards Mitochondrial Loss.</title>
        <authorList>
            <person name="Novak L.V.F."/>
            <person name="Treitli S.C."/>
            <person name="Pyrih J."/>
            <person name="Halakuc P."/>
            <person name="Pipaliya S.V."/>
            <person name="Vacek V."/>
            <person name="Brzon O."/>
            <person name="Soukal P."/>
            <person name="Eme L."/>
            <person name="Dacks J.B."/>
            <person name="Karnkowska A."/>
            <person name="Elias M."/>
            <person name="Hampl V."/>
        </authorList>
    </citation>
    <scope>NUCLEOTIDE SEQUENCE [LARGE SCALE GENOMIC DNA]</scope>
    <source>
        <strain evidence="3">NAU3</strain>
        <tissue evidence="3">Gut</tissue>
    </source>
</reference>
<proteinExistence type="predicted"/>
<keyword evidence="2" id="KW-0677">Repeat</keyword>
<accession>A0ABQ9XIY7</accession>
<gene>
    <name evidence="3" type="ORF">BLNAU_13903</name>
</gene>
<sequence length="501" mass="55505">MRNFYSKMKLSEMKNVNDADVFDVCEKNLNGEVLFHVSLKWMILLVLVQREGVAFVDCQFVDEWTLVAEQMDSNPDVDKTPFPYHGLPSAVLVSISPFSIRNGPHCSKYENGELQYSLLLGTQTSGQEQDSVYVATYRKSTQSIQAENSTEATQDQNQNLQKQLHITSKIAHNGDVNKLAVNPHNSSIIASVSSSKSVYVMDLGLQTNQEPRVVNTFSGLDEEGFGLSWNKVDTDRLCAASFTGCVGVWSIGQPDTKPLHSFRTNIQCSGCEWKPGSKNVIACGLDGGKCQIYDILDHNGQPAIEINTPKPEDVTSIAFNPHTSLDHLFLSGSYNGWISLWDLRQPHLPLHNFICHKKIVNELSWAPCLPPSLSSSNSANQTASIFASASDDCRVVLWDCRLIGEEITILDDCNDAPPEEFFVHSGHQAPVSSISWWPSPKPNSGSSSMLVDSNERYPWIVASTDTNNTCQVWKVAKGVAPLIDGDEEEHLREIDSVIVEQ</sequence>
<organism evidence="3 4">
    <name type="scientific">Blattamonas nauphoetae</name>
    <dbReference type="NCBI Taxonomy" id="2049346"/>
    <lineage>
        <taxon>Eukaryota</taxon>
        <taxon>Metamonada</taxon>
        <taxon>Preaxostyla</taxon>
        <taxon>Oxymonadida</taxon>
        <taxon>Blattamonas</taxon>
    </lineage>
</organism>
<protein>
    <submittedName>
        <fullName evidence="3">Histone acetyltransferase type B subunit 2</fullName>
    </submittedName>
</protein>
<evidence type="ECO:0000256" key="1">
    <source>
        <dbReference type="ARBA" id="ARBA00022574"/>
    </source>
</evidence>
<evidence type="ECO:0000313" key="4">
    <source>
        <dbReference type="Proteomes" id="UP001281761"/>
    </source>
</evidence>
<dbReference type="PANTHER" id="PTHR22850">
    <property type="entry name" value="WD40 REPEAT FAMILY"/>
    <property type="match status" value="1"/>
</dbReference>
<dbReference type="Proteomes" id="UP001281761">
    <property type="component" value="Unassembled WGS sequence"/>
</dbReference>
<dbReference type="SUPFAM" id="SSF50978">
    <property type="entry name" value="WD40 repeat-like"/>
    <property type="match status" value="1"/>
</dbReference>
<evidence type="ECO:0000313" key="3">
    <source>
        <dbReference type="EMBL" id="KAK2951165.1"/>
    </source>
</evidence>
<keyword evidence="1" id="KW-0853">WD repeat</keyword>
<dbReference type="Pfam" id="PF00400">
    <property type="entry name" value="WD40"/>
    <property type="match status" value="1"/>
</dbReference>
<dbReference type="SMART" id="SM00320">
    <property type="entry name" value="WD40"/>
    <property type="match status" value="6"/>
</dbReference>
<dbReference type="InterPro" id="IPR015943">
    <property type="entry name" value="WD40/YVTN_repeat-like_dom_sf"/>
</dbReference>
<comment type="caution">
    <text evidence="3">The sequence shown here is derived from an EMBL/GenBank/DDBJ whole genome shotgun (WGS) entry which is preliminary data.</text>
</comment>
<name>A0ABQ9XIY7_9EUKA</name>
<evidence type="ECO:0000256" key="2">
    <source>
        <dbReference type="ARBA" id="ARBA00022737"/>
    </source>
</evidence>
<keyword evidence="4" id="KW-1185">Reference proteome</keyword>